<dbReference type="Proteomes" id="UP000828941">
    <property type="component" value="Chromosome 14"/>
</dbReference>
<reference evidence="1 2" key="1">
    <citation type="journal article" date="2022" name="DNA Res.">
        <title>Chromosomal-level genome assembly of the orchid tree Bauhinia variegata (Leguminosae; Cercidoideae) supports the allotetraploid origin hypothesis of Bauhinia.</title>
        <authorList>
            <person name="Zhong Y."/>
            <person name="Chen Y."/>
            <person name="Zheng D."/>
            <person name="Pang J."/>
            <person name="Liu Y."/>
            <person name="Luo S."/>
            <person name="Meng S."/>
            <person name="Qian L."/>
            <person name="Wei D."/>
            <person name="Dai S."/>
            <person name="Zhou R."/>
        </authorList>
    </citation>
    <scope>NUCLEOTIDE SEQUENCE [LARGE SCALE GENOMIC DNA]</scope>
    <source>
        <strain evidence="1">BV-YZ2020</strain>
    </source>
</reference>
<keyword evidence="2" id="KW-1185">Reference proteome</keyword>
<name>A0ACB9KKV4_BAUVA</name>
<dbReference type="EMBL" id="CM039439">
    <property type="protein sequence ID" value="KAI4297863.1"/>
    <property type="molecule type" value="Genomic_DNA"/>
</dbReference>
<gene>
    <name evidence="1" type="ORF">L6164_037724</name>
</gene>
<evidence type="ECO:0000313" key="2">
    <source>
        <dbReference type="Proteomes" id="UP000828941"/>
    </source>
</evidence>
<comment type="caution">
    <text evidence="1">The sequence shown here is derived from an EMBL/GenBank/DDBJ whole genome shotgun (WGS) entry which is preliminary data.</text>
</comment>
<sequence>MESLEVKWKPSIGMEFDSVEAAWQFWVEYGKKNGFGVRQQYKNKNVDGSIRSCRFVCCKEGHRGVDKRLVKKPTKETRTGCKSRISLSLNNGKFVIHEFVEAHNHLLQLSETTHMLASHRKISKAQAYEIEMVENSGLVQKDSFQLMSTYAVGRANLGYTRLDAKNYLQAKRQRSMVYGEAGSLLEYFQHQLLENPSFYHAYQMDLKEKMANIFWANAKMILDYEYFGDVVSLDMTYCTNHANRPLALFSGFNHHKGTVIFGAALLYDETTESFK</sequence>
<organism evidence="1 2">
    <name type="scientific">Bauhinia variegata</name>
    <name type="common">Purple orchid tree</name>
    <name type="synonym">Phanera variegata</name>
    <dbReference type="NCBI Taxonomy" id="167791"/>
    <lineage>
        <taxon>Eukaryota</taxon>
        <taxon>Viridiplantae</taxon>
        <taxon>Streptophyta</taxon>
        <taxon>Embryophyta</taxon>
        <taxon>Tracheophyta</taxon>
        <taxon>Spermatophyta</taxon>
        <taxon>Magnoliopsida</taxon>
        <taxon>eudicotyledons</taxon>
        <taxon>Gunneridae</taxon>
        <taxon>Pentapetalae</taxon>
        <taxon>rosids</taxon>
        <taxon>fabids</taxon>
        <taxon>Fabales</taxon>
        <taxon>Fabaceae</taxon>
        <taxon>Cercidoideae</taxon>
        <taxon>Cercideae</taxon>
        <taxon>Bauhiniinae</taxon>
        <taxon>Bauhinia</taxon>
    </lineage>
</organism>
<proteinExistence type="predicted"/>
<evidence type="ECO:0000313" key="1">
    <source>
        <dbReference type="EMBL" id="KAI4297863.1"/>
    </source>
</evidence>
<accession>A0ACB9KKV4</accession>
<protein>
    <submittedName>
        <fullName evidence="1">Uncharacterized protein</fullName>
    </submittedName>
</protein>